<feature type="region of interest" description="Disordered" evidence="1">
    <location>
        <begin position="19"/>
        <end position="43"/>
    </location>
</feature>
<dbReference type="EMBL" id="CABDUW010000181">
    <property type="protein sequence ID" value="VTJ61725.1"/>
    <property type="molecule type" value="Genomic_DNA"/>
</dbReference>
<evidence type="ECO:0000313" key="2">
    <source>
        <dbReference type="EMBL" id="VTJ61725.1"/>
    </source>
</evidence>
<comment type="caution">
    <text evidence="2">The sequence shown here is derived from an EMBL/GenBank/DDBJ whole genome shotgun (WGS) entry which is preliminary data.</text>
</comment>
<accession>A0A5E4AX49</accession>
<proteinExistence type="predicted"/>
<evidence type="ECO:0000313" key="3">
    <source>
        <dbReference type="Proteomes" id="UP000335636"/>
    </source>
</evidence>
<feature type="non-terminal residue" evidence="2">
    <location>
        <position position="61"/>
    </location>
</feature>
<protein>
    <submittedName>
        <fullName evidence="2">Uncharacterized protein</fullName>
    </submittedName>
</protein>
<feature type="compositionally biased region" description="Basic and acidic residues" evidence="1">
    <location>
        <begin position="27"/>
        <end position="39"/>
    </location>
</feature>
<sequence length="61" mass="7265">MDRRYLEIRLGNTVKLNLQCDPNTSANKEEPFRREEGLQREGQSPLLSQNLRLTHEFRLPR</sequence>
<gene>
    <name evidence="2" type="ORF">MONAX_5E045932</name>
</gene>
<name>A0A5E4AX49_MARMO</name>
<reference evidence="2" key="1">
    <citation type="submission" date="2019-04" db="EMBL/GenBank/DDBJ databases">
        <authorList>
            <person name="Alioto T."/>
            <person name="Alioto T."/>
        </authorList>
    </citation>
    <scope>NUCLEOTIDE SEQUENCE [LARGE SCALE GENOMIC DNA]</scope>
</reference>
<organism evidence="2 3">
    <name type="scientific">Marmota monax</name>
    <name type="common">Woodchuck</name>
    <dbReference type="NCBI Taxonomy" id="9995"/>
    <lineage>
        <taxon>Eukaryota</taxon>
        <taxon>Metazoa</taxon>
        <taxon>Chordata</taxon>
        <taxon>Craniata</taxon>
        <taxon>Vertebrata</taxon>
        <taxon>Euteleostomi</taxon>
        <taxon>Mammalia</taxon>
        <taxon>Eutheria</taxon>
        <taxon>Euarchontoglires</taxon>
        <taxon>Glires</taxon>
        <taxon>Rodentia</taxon>
        <taxon>Sciuromorpha</taxon>
        <taxon>Sciuridae</taxon>
        <taxon>Xerinae</taxon>
        <taxon>Marmotini</taxon>
        <taxon>Marmota</taxon>
    </lineage>
</organism>
<evidence type="ECO:0000256" key="1">
    <source>
        <dbReference type="SAM" id="MobiDB-lite"/>
    </source>
</evidence>
<dbReference type="AlphaFoldDB" id="A0A5E4AX49"/>
<keyword evidence="3" id="KW-1185">Reference proteome</keyword>
<dbReference type="Proteomes" id="UP000335636">
    <property type="component" value="Unassembled WGS sequence"/>
</dbReference>